<feature type="region of interest" description="Disordered" evidence="1">
    <location>
        <begin position="310"/>
        <end position="338"/>
    </location>
</feature>
<dbReference type="AlphaFoldDB" id="A0A6L2JVX1"/>
<dbReference type="EMBL" id="BKCJ010001403">
    <property type="protein sequence ID" value="GEU41183.1"/>
    <property type="molecule type" value="Genomic_DNA"/>
</dbReference>
<reference evidence="2" key="1">
    <citation type="journal article" date="2019" name="Sci. Rep.">
        <title>Draft genome of Tanacetum cinerariifolium, the natural source of mosquito coil.</title>
        <authorList>
            <person name="Yamashiro T."/>
            <person name="Shiraishi A."/>
            <person name="Satake H."/>
            <person name="Nakayama K."/>
        </authorList>
    </citation>
    <scope>NUCLEOTIDE SEQUENCE</scope>
</reference>
<proteinExistence type="predicted"/>
<sequence length="509" mass="57922">MAVTIVAASLLNDHDQKESLIRAYAISYDVLDVANLLKNRLKFKFEGDNTPIVIQPHCYSTNKHKPELRPTKGFEAKYNKVKAKLALLSSSSSASKASMVKKKGIIVEAYEWDKEEVSSDDNEMVEVKVLMALAEENDVVSKEGARNGEWVKISMRNVHTLLEMEDNDDRKVCLDYLCIDLNYVEEHRTNDTKVTIPGVERYWLSKAEGFILPNHDIDESSVCSIPLPLLKKLDGAEPIFGPKTIKLFLRIISLERKINSRNPQHAFKKCEACGSPNHTTTYHYDIECNDVSFIEPYECLEPVVLETKVSSDQNDQNDQTDQNDQPVQNDEMLNDDHSEHFNHTNEQIIDSLPNAKDIQISKHLSSLNTKNTLAQNTTIPSPPLPVPSMVTLAPQDRWSQDKRIELVNIIGNPRARMLTRAMTKQLSTVSAHECLFVDFLFKKEPKKVSEALKHLGWVDAMQDELNQFARNKVWTLVPAPYGKIIIGSRWVFRKQRDETGIVIKNKARL</sequence>
<evidence type="ECO:0000313" key="2">
    <source>
        <dbReference type="EMBL" id="GEU41183.1"/>
    </source>
</evidence>
<accession>A0A6L2JVX1</accession>
<feature type="compositionally biased region" description="Low complexity" evidence="1">
    <location>
        <begin position="312"/>
        <end position="330"/>
    </location>
</feature>
<name>A0A6L2JVX1_TANCI</name>
<organism evidence="2">
    <name type="scientific">Tanacetum cinerariifolium</name>
    <name type="common">Dalmatian daisy</name>
    <name type="synonym">Chrysanthemum cinerariifolium</name>
    <dbReference type="NCBI Taxonomy" id="118510"/>
    <lineage>
        <taxon>Eukaryota</taxon>
        <taxon>Viridiplantae</taxon>
        <taxon>Streptophyta</taxon>
        <taxon>Embryophyta</taxon>
        <taxon>Tracheophyta</taxon>
        <taxon>Spermatophyta</taxon>
        <taxon>Magnoliopsida</taxon>
        <taxon>eudicotyledons</taxon>
        <taxon>Gunneridae</taxon>
        <taxon>Pentapetalae</taxon>
        <taxon>asterids</taxon>
        <taxon>campanulids</taxon>
        <taxon>Asterales</taxon>
        <taxon>Asteraceae</taxon>
        <taxon>Asteroideae</taxon>
        <taxon>Anthemideae</taxon>
        <taxon>Anthemidinae</taxon>
        <taxon>Tanacetum</taxon>
    </lineage>
</organism>
<evidence type="ECO:0000256" key="1">
    <source>
        <dbReference type="SAM" id="MobiDB-lite"/>
    </source>
</evidence>
<gene>
    <name evidence="2" type="ORF">Tci_013161</name>
</gene>
<comment type="caution">
    <text evidence="2">The sequence shown here is derived from an EMBL/GenBank/DDBJ whole genome shotgun (WGS) entry which is preliminary data.</text>
</comment>
<protein>
    <submittedName>
        <fullName evidence="2">Retrovirus-related Pol polyprotein from transposon TNT 1-94</fullName>
    </submittedName>
</protein>